<dbReference type="SUPFAM" id="SSF56519">
    <property type="entry name" value="Penicillin binding protein dimerisation domain"/>
    <property type="match status" value="1"/>
</dbReference>
<reference evidence="15" key="1">
    <citation type="submission" date="2017-02" db="EMBL/GenBank/DDBJ databases">
        <authorList>
            <person name="Varghese N."/>
            <person name="Submissions S."/>
        </authorList>
    </citation>
    <scope>NUCLEOTIDE SEQUENCE [LARGE SCALE GENOMIC DNA]</scope>
    <source>
        <strain evidence="15">USBA 833</strain>
    </source>
</reference>
<name>A0A1T4XYB3_9CLOT</name>
<evidence type="ECO:0000256" key="8">
    <source>
        <dbReference type="ARBA" id="ARBA00022989"/>
    </source>
</evidence>
<keyword evidence="10" id="KW-0961">Cell wall biogenesis/degradation</keyword>
<dbReference type="Gene3D" id="1.10.10.1230">
    <property type="entry name" value="Penicillin-binding protein, N-terminal non-catalytic domain, head sub-domain"/>
    <property type="match status" value="1"/>
</dbReference>
<evidence type="ECO:0000256" key="6">
    <source>
        <dbReference type="ARBA" id="ARBA00022960"/>
    </source>
</evidence>
<dbReference type="GO" id="GO:0071972">
    <property type="term" value="F:peptidoglycan L,D-transpeptidase activity"/>
    <property type="evidence" value="ECO:0007669"/>
    <property type="project" value="TreeGrafter"/>
</dbReference>
<evidence type="ECO:0000259" key="12">
    <source>
        <dbReference type="Pfam" id="PF00905"/>
    </source>
</evidence>
<feature type="domain" description="Penicillin-binding protein transpeptidase" evidence="12">
    <location>
        <begin position="370"/>
        <end position="796"/>
    </location>
</feature>
<keyword evidence="15" id="KW-1185">Reference proteome</keyword>
<comment type="similarity">
    <text evidence="3">Belongs to the transpeptidase family.</text>
</comment>
<accession>A0A1T4XYB3</accession>
<dbReference type="EMBL" id="FUYH01000016">
    <property type="protein sequence ID" value="SKA94547.1"/>
    <property type="molecule type" value="Genomic_DNA"/>
</dbReference>
<feature type="domain" description="Penicillin-binding protein dimerisation" evidence="13">
    <location>
        <begin position="54"/>
        <end position="319"/>
    </location>
</feature>
<dbReference type="GO" id="GO:0008360">
    <property type="term" value="P:regulation of cell shape"/>
    <property type="evidence" value="ECO:0007669"/>
    <property type="project" value="UniProtKB-KW"/>
</dbReference>
<dbReference type="Pfam" id="PF00905">
    <property type="entry name" value="Transpeptidase"/>
    <property type="match status" value="1"/>
</dbReference>
<evidence type="ECO:0000259" key="13">
    <source>
        <dbReference type="Pfam" id="PF03717"/>
    </source>
</evidence>
<dbReference type="Pfam" id="PF03717">
    <property type="entry name" value="PBP_dimer"/>
    <property type="match status" value="1"/>
</dbReference>
<sequence length="813" mass="90293">MMKKKPDRVTAYMIIVAVIFTLLISRLIYLQIIKGDYYRSVAENMGGKEINELASRGELLDRNGLKLATNKQSFNITYANINPKQKNEEINSTLIKVIRIIIKNGDADKINTQNLPIKIEENNYSFQFNTTSEKLKITLEKNFKKKYKIDENLDAKSTFLTLSDNFGLTEKDDNGNIVLKNDLNMDEIQKLISLRLTIKEVGYSQYKTVYIAKNVSKKTAFSIQSKSEELPSIICKVDPMRYYPNNEVGSAFLGYLGKIDESESELYKSLGYDISRELVGKLGLEKTLENNKDLNIALRGEPGVRYVQVDKYGRIIKEIASLDPIPGDTVKTTIDLKLQKVAEQALQDTMRKISTGEIKTDEPYPNANRGAAVVVDVNTGEILALASTTLKSSPDDPSYDPNLFVETGSIKDPVIVKKLFGDPNVKDIYDLNPKPMFNYATMGSGPPGSTFKPLTALAALEENVINSSTIIDCKGKYDQYRACWIWNEQHRGHGPVDVSKALQVSCNYFFFETASRLGYERFANWAWKFGLSSNPQTGEAPYTGIEIDEKPGDVSNPFKYKIKYINSAMNEIVKTLSETKYGSIAITKGTQEYKIIEQMLLNGEFDEKQLQKLQIDSNTSQGKKAVDYIKRKINSFESQANSRGELLNAAIGQGSTLLTPLQMASYISTLANGGTRYKLHLIKQVLNSDGSVKMDIQPEVINKIDIDPQNLSLIKSGMAKVTEEGGTAASAFQNYSLPTAGKTGSASVSEGQKNHGRAAYGWYVGFAPVDNPKIAVAVVIYDAGHGGYVAGIARSIYDAYFGLNENSAQKPNK</sequence>
<keyword evidence="9 11" id="KW-0472">Membrane</keyword>
<feature type="transmembrane region" description="Helical" evidence="11">
    <location>
        <begin position="12"/>
        <end position="32"/>
    </location>
</feature>
<dbReference type="GO" id="GO:0071555">
    <property type="term" value="P:cell wall organization"/>
    <property type="evidence" value="ECO:0007669"/>
    <property type="project" value="UniProtKB-KW"/>
</dbReference>
<dbReference type="Proteomes" id="UP000190105">
    <property type="component" value="Unassembled WGS sequence"/>
</dbReference>
<gene>
    <name evidence="14" type="ORF">SAMN05443428_11625</name>
</gene>
<dbReference type="InterPro" id="IPR005311">
    <property type="entry name" value="PBP_dimer"/>
</dbReference>
<dbReference type="PANTHER" id="PTHR30627">
    <property type="entry name" value="PEPTIDOGLYCAN D,D-TRANSPEPTIDASE"/>
    <property type="match status" value="1"/>
</dbReference>
<keyword evidence="7" id="KW-0573">Peptidoglycan synthesis</keyword>
<evidence type="ECO:0000313" key="15">
    <source>
        <dbReference type="Proteomes" id="UP000190105"/>
    </source>
</evidence>
<dbReference type="InterPro" id="IPR012338">
    <property type="entry name" value="Beta-lactam/transpept-like"/>
</dbReference>
<evidence type="ECO:0000256" key="7">
    <source>
        <dbReference type="ARBA" id="ARBA00022984"/>
    </source>
</evidence>
<dbReference type="SUPFAM" id="SSF56601">
    <property type="entry name" value="beta-lactamase/transpeptidase-like"/>
    <property type="match status" value="1"/>
</dbReference>
<dbReference type="InterPro" id="IPR001460">
    <property type="entry name" value="PCN-bd_Tpept"/>
</dbReference>
<dbReference type="InterPro" id="IPR036138">
    <property type="entry name" value="PBP_dimer_sf"/>
</dbReference>
<evidence type="ECO:0000256" key="2">
    <source>
        <dbReference type="ARBA" id="ARBA00004236"/>
    </source>
</evidence>
<evidence type="ECO:0000256" key="11">
    <source>
        <dbReference type="SAM" id="Phobius"/>
    </source>
</evidence>
<proteinExistence type="inferred from homology"/>
<keyword evidence="4" id="KW-1003">Cell membrane</keyword>
<evidence type="ECO:0000256" key="10">
    <source>
        <dbReference type="ARBA" id="ARBA00023316"/>
    </source>
</evidence>
<dbReference type="STRING" id="1147123.SAMN05443428_11625"/>
<dbReference type="Gene3D" id="3.90.1310.10">
    <property type="entry name" value="Penicillin-binding protein 2a (Domain 2)"/>
    <property type="match status" value="1"/>
</dbReference>
<dbReference type="GO" id="GO:0005886">
    <property type="term" value="C:plasma membrane"/>
    <property type="evidence" value="ECO:0007669"/>
    <property type="project" value="UniProtKB-SubCell"/>
</dbReference>
<evidence type="ECO:0000256" key="3">
    <source>
        <dbReference type="ARBA" id="ARBA00007171"/>
    </source>
</evidence>
<evidence type="ECO:0000256" key="4">
    <source>
        <dbReference type="ARBA" id="ARBA00022475"/>
    </source>
</evidence>
<evidence type="ECO:0000256" key="5">
    <source>
        <dbReference type="ARBA" id="ARBA00022692"/>
    </source>
</evidence>
<dbReference type="Gene3D" id="3.40.710.10">
    <property type="entry name" value="DD-peptidase/beta-lactamase superfamily"/>
    <property type="match status" value="1"/>
</dbReference>
<dbReference type="PANTHER" id="PTHR30627:SF2">
    <property type="entry name" value="PEPTIDOGLYCAN D,D-TRANSPEPTIDASE MRDA"/>
    <property type="match status" value="1"/>
</dbReference>
<dbReference type="GO" id="GO:0008658">
    <property type="term" value="F:penicillin binding"/>
    <property type="evidence" value="ECO:0007669"/>
    <property type="project" value="InterPro"/>
</dbReference>
<dbReference type="AlphaFoldDB" id="A0A1T4XYB3"/>
<keyword evidence="5 11" id="KW-0812">Transmembrane</keyword>
<evidence type="ECO:0000256" key="1">
    <source>
        <dbReference type="ARBA" id="ARBA00004167"/>
    </source>
</evidence>
<organism evidence="14 15">
    <name type="scientific">Caloramator quimbayensis</name>
    <dbReference type="NCBI Taxonomy" id="1147123"/>
    <lineage>
        <taxon>Bacteria</taxon>
        <taxon>Bacillati</taxon>
        <taxon>Bacillota</taxon>
        <taxon>Clostridia</taxon>
        <taxon>Eubacteriales</taxon>
        <taxon>Clostridiaceae</taxon>
        <taxon>Caloramator</taxon>
    </lineage>
</organism>
<keyword evidence="8 11" id="KW-1133">Transmembrane helix</keyword>
<dbReference type="InterPro" id="IPR050515">
    <property type="entry name" value="Beta-lactam/transpept"/>
</dbReference>
<comment type="subcellular location">
    <subcellularLocation>
        <location evidence="2">Cell membrane</location>
    </subcellularLocation>
    <subcellularLocation>
        <location evidence="1">Membrane</location>
        <topology evidence="1">Single-pass membrane protein</topology>
    </subcellularLocation>
</comment>
<protein>
    <submittedName>
        <fullName evidence="14">Penicillin-binding protein 2</fullName>
    </submittedName>
</protein>
<dbReference type="RefSeq" id="WP_179122267.1">
    <property type="nucleotide sequence ID" value="NZ_FUYH01000016.1"/>
</dbReference>
<evidence type="ECO:0000256" key="9">
    <source>
        <dbReference type="ARBA" id="ARBA00023136"/>
    </source>
</evidence>
<dbReference type="GO" id="GO:0009252">
    <property type="term" value="P:peptidoglycan biosynthetic process"/>
    <property type="evidence" value="ECO:0007669"/>
    <property type="project" value="UniProtKB-KW"/>
</dbReference>
<keyword evidence="6" id="KW-0133">Cell shape</keyword>
<evidence type="ECO:0000313" key="14">
    <source>
        <dbReference type="EMBL" id="SKA94547.1"/>
    </source>
</evidence>